<feature type="domain" description="Porphyranase beta-sandwich" evidence="3">
    <location>
        <begin position="613"/>
        <end position="712"/>
    </location>
</feature>
<protein>
    <submittedName>
        <fullName evidence="4">Agarase</fullName>
        <ecNumber evidence="4">3.2.1.81</ecNumber>
    </submittedName>
</protein>
<dbReference type="Proteomes" id="UP000541810">
    <property type="component" value="Unassembled WGS sequence"/>
</dbReference>
<keyword evidence="4" id="KW-0378">Hydrolase</keyword>
<dbReference type="PROSITE" id="PS51257">
    <property type="entry name" value="PROKAR_LIPOPROTEIN"/>
    <property type="match status" value="1"/>
</dbReference>
<keyword evidence="1" id="KW-0732">Signal</keyword>
<dbReference type="SUPFAM" id="SSF51445">
    <property type="entry name" value="(Trans)glycosidases"/>
    <property type="match status" value="1"/>
</dbReference>
<evidence type="ECO:0000313" key="5">
    <source>
        <dbReference type="Proteomes" id="UP000541810"/>
    </source>
</evidence>
<feature type="signal peptide" evidence="1">
    <location>
        <begin position="1"/>
        <end position="15"/>
    </location>
</feature>
<accession>A0A7X0H6E9</accession>
<dbReference type="Pfam" id="PF18206">
    <property type="entry name" value="Porphyrn_cat_1"/>
    <property type="match status" value="1"/>
</dbReference>
<name>A0A7X0H6E9_9BACT</name>
<dbReference type="Gene3D" id="2.60.120.1200">
    <property type="match status" value="1"/>
</dbReference>
<organism evidence="4 5">
    <name type="scientific">Algisphaera agarilytica</name>
    <dbReference type="NCBI Taxonomy" id="1385975"/>
    <lineage>
        <taxon>Bacteria</taxon>
        <taxon>Pseudomonadati</taxon>
        <taxon>Planctomycetota</taxon>
        <taxon>Phycisphaerae</taxon>
        <taxon>Phycisphaerales</taxon>
        <taxon>Phycisphaeraceae</taxon>
        <taxon>Algisphaera</taxon>
    </lineage>
</organism>
<dbReference type="EC" id="3.2.1.81" evidence="4"/>
<dbReference type="InterPro" id="IPR040527">
    <property type="entry name" value="Beta-sand_Porphyrn"/>
</dbReference>
<reference evidence="4 5" key="1">
    <citation type="submission" date="2020-08" db="EMBL/GenBank/DDBJ databases">
        <title>Genomic Encyclopedia of Type Strains, Phase IV (KMG-IV): sequencing the most valuable type-strain genomes for metagenomic binning, comparative biology and taxonomic classification.</title>
        <authorList>
            <person name="Goeker M."/>
        </authorList>
    </citation>
    <scope>NUCLEOTIDE SEQUENCE [LARGE SCALE GENOMIC DNA]</scope>
    <source>
        <strain evidence="4 5">DSM 103725</strain>
    </source>
</reference>
<dbReference type="InterPro" id="IPR013780">
    <property type="entry name" value="Glyco_hydro_b"/>
</dbReference>
<feature type="domain" description="Beta-porphyranase A C-terminal" evidence="2">
    <location>
        <begin position="731"/>
        <end position="809"/>
    </location>
</feature>
<dbReference type="EMBL" id="JACHGY010000001">
    <property type="protein sequence ID" value="MBB6429907.1"/>
    <property type="molecule type" value="Genomic_DNA"/>
</dbReference>
<dbReference type="Gene3D" id="2.60.40.1180">
    <property type="entry name" value="Golgi alpha-mannosidase II"/>
    <property type="match status" value="1"/>
</dbReference>
<dbReference type="GO" id="GO:0033916">
    <property type="term" value="F:beta-agarase activity"/>
    <property type="evidence" value="ECO:0007669"/>
    <property type="project" value="UniProtKB-EC"/>
</dbReference>
<evidence type="ECO:0000259" key="3">
    <source>
        <dbReference type="Pfam" id="PF18206"/>
    </source>
</evidence>
<dbReference type="CDD" id="cd21510">
    <property type="entry name" value="agarase_cat"/>
    <property type="match status" value="1"/>
</dbReference>
<dbReference type="InterPro" id="IPR017853">
    <property type="entry name" value="GH"/>
</dbReference>
<sequence length="813" mass="89998">MARLLAVLIACSFIAACTSTLQPEAPETAEAPSEVKLPDYAQAQKDKLAELFVVAENYDPQFRTQVNSREEKLTALLLAKDVGEIDGEQRFEVPAELISVWSYFRQLQLVGDAANLKAIWEGSDGSGKAHEHWYKTDTMNVFQANSIPARESVNYTMIIKGKGRLDAIRLDISEDGISRVFDDSPWSVLGADKPILPVTLDADLDATLSIGGITEFETDKYFRVYAAPWGGPWGVHDYFLDHGFTPGRQIYKIYPALELGYDDEYPNKPPFTEDPNRPHHADPAFFDSGWTWPQTIPDGIAERYPDLDYVLCLDEWPSFNRHAGEGIVNSRGTPKDFVAAGETAGRTLKLIVEQTGIAPKWVEVKNESDVPYEWSYHSVPDGQSWIKLADFHNKVAAGVKEYVPGTLVGGPTSAYPNFAGGDWRLARNQLEFMDNTKGHLDFYAHHFYESEALLFEDSLREGKNTYLLGRMTAYLDVVRAHQANTDNVVPLVISEYGSLSGGGKDHQVWKKLRNYSAFMVQFMQRPDELDVTVPFLIPFIWWEPEANDGIFKFESIDENRDLGSLTANREGIASGIPGSPMTGINPSKPRWFLDLWNGYTGKLVPISSDTTHVNVHAAADGNTLWVAVSNMKSQRLAVDLAGMIGKRKVKAAEQRRLYLDSGDLIYEEVDVCKQLAGVSLAAEETSVIKITLADPIVSEKTLTQTRHYGSRTLMPSGEPQSLAISAGDVVEPNSATLRVAVQRNDGFASPLTVTFNGNAIEVDLSDSQGIAKYDTVKEIDIPADWIKAENDVTLNQPDEGGMLAAAVLLLTSE</sequence>
<dbReference type="RefSeq" id="WP_184677462.1">
    <property type="nucleotide sequence ID" value="NZ_JACHGY010000001.1"/>
</dbReference>
<dbReference type="InterPro" id="IPR041224">
    <property type="entry name" value="BPA_C"/>
</dbReference>
<keyword evidence="5" id="KW-1185">Reference proteome</keyword>
<gene>
    <name evidence="4" type="ORF">HNQ40_001713</name>
</gene>
<proteinExistence type="predicted"/>
<keyword evidence="4" id="KW-0326">Glycosidase</keyword>
<feature type="chain" id="PRO_5031246836" evidence="1">
    <location>
        <begin position="16"/>
        <end position="813"/>
    </location>
</feature>
<comment type="caution">
    <text evidence="4">The sequence shown here is derived from an EMBL/GenBank/DDBJ whole genome shotgun (WGS) entry which is preliminary data.</text>
</comment>
<dbReference type="Gene3D" id="3.20.20.80">
    <property type="entry name" value="Glycosidases"/>
    <property type="match status" value="1"/>
</dbReference>
<evidence type="ECO:0000256" key="1">
    <source>
        <dbReference type="SAM" id="SignalP"/>
    </source>
</evidence>
<evidence type="ECO:0000259" key="2">
    <source>
        <dbReference type="Pfam" id="PF18040"/>
    </source>
</evidence>
<dbReference type="Pfam" id="PF18040">
    <property type="entry name" value="BPA_C"/>
    <property type="match status" value="1"/>
</dbReference>
<dbReference type="AlphaFoldDB" id="A0A7X0H6E9"/>
<evidence type="ECO:0000313" key="4">
    <source>
        <dbReference type="EMBL" id="MBB6429907.1"/>
    </source>
</evidence>